<feature type="transmembrane region" description="Helical" evidence="1">
    <location>
        <begin position="89"/>
        <end position="110"/>
    </location>
</feature>
<proteinExistence type="predicted"/>
<keyword evidence="1" id="KW-1133">Transmembrane helix</keyword>
<organism evidence="2 3">
    <name type="scientific">Paracoccus acridae</name>
    <dbReference type="NCBI Taxonomy" id="1795310"/>
    <lineage>
        <taxon>Bacteria</taxon>
        <taxon>Pseudomonadati</taxon>
        <taxon>Pseudomonadota</taxon>
        <taxon>Alphaproteobacteria</taxon>
        <taxon>Rhodobacterales</taxon>
        <taxon>Paracoccaceae</taxon>
        <taxon>Paracoccus</taxon>
    </lineage>
</organism>
<dbReference type="NCBIfam" id="NF037970">
    <property type="entry name" value="vanZ_1"/>
    <property type="match status" value="1"/>
</dbReference>
<name>A0ABQ1VNU9_9RHOB</name>
<comment type="caution">
    <text evidence="2">The sequence shown here is derived from an EMBL/GenBank/DDBJ whole genome shotgun (WGS) entry which is preliminary data.</text>
</comment>
<sequence length="124" mass="13023">MQIQSKLAIGLSVLMVAIIALLTLTPVTAPSLGSIEHADKIYHALAFAGLALPIATLRPGWLVVAVPVYAAFGGLIEIIQPFVGRDCSFADWVADLTGVGLGIVAGRILVACARPFRNREICGQ</sequence>
<feature type="transmembrane region" description="Helical" evidence="1">
    <location>
        <begin position="62"/>
        <end position="83"/>
    </location>
</feature>
<evidence type="ECO:0008006" key="4">
    <source>
        <dbReference type="Google" id="ProtNLM"/>
    </source>
</evidence>
<reference evidence="3" key="1">
    <citation type="journal article" date="2019" name="Int. J. Syst. Evol. Microbiol.">
        <title>The Global Catalogue of Microorganisms (GCM) 10K type strain sequencing project: providing services to taxonomists for standard genome sequencing and annotation.</title>
        <authorList>
            <consortium name="The Broad Institute Genomics Platform"/>
            <consortium name="The Broad Institute Genome Sequencing Center for Infectious Disease"/>
            <person name="Wu L."/>
            <person name="Ma J."/>
        </authorList>
    </citation>
    <scope>NUCLEOTIDE SEQUENCE [LARGE SCALE GENOMIC DNA]</scope>
    <source>
        <strain evidence="3">CGMCC 1.15419</strain>
    </source>
</reference>
<keyword evidence="1" id="KW-0472">Membrane</keyword>
<evidence type="ECO:0000256" key="1">
    <source>
        <dbReference type="SAM" id="Phobius"/>
    </source>
</evidence>
<dbReference type="RefSeq" id="WP_188717153.1">
    <property type="nucleotide sequence ID" value="NZ_BMIV01000031.1"/>
</dbReference>
<gene>
    <name evidence="2" type="ORF">GCM10011402_36780</name>
</gene>
<dbReference type="Proteomes" id="UP000640509">
    <property type="component" value="Unassembled WGS sequence"/>
</dbReference>
<feature type="transmembrane region" description="Helical" evidence="1">
    <location>
        <begin position="7"/>
        <end position="29"/>
    </location>
</feature>
<keyword evidence="1" id="KW-0812">Transmembrane</keyword>
<feature type="transmembrane region" description="Helical" evidence="1">
    <location>
        <begin position="41"/>
        <end position="57"/>
    </location>
</feature>
<keyword evidence="3" id="KW-1185">Reference proteome</keyword>
<dbReference type="EMBL" id="BMIV01000031">
    <property type="protein sequence ID" value="GGF80841.1"/>
    <property type="molecule type" value="Genomic_DNA"/>
</dbReference>
<protein>
    <recommendedName>
        <fullName evidence="4">VanZ-like domain-containing protein</fullName>
    </recommendedName>
</protein>
<evidence type="ECO:0000313" key="3">
    <source>
        <dbReference type="Proteomes" id="UP000640509"/>
    </source>
</evidence>
<evidence type="ECO:0000313" key="2">
    <source>
        <dbReference type="EMBL" id="GGF80841.1"/>
    </source>
</evidence>
<accession>A0ABQ1VNU9</accession>